<dbReference type="FunFam" id="3.40.309.10:FF:000012">
    <property type="entry name" value="Betaine aldehyde dehydrogenase"/>
    <property type="match status" value="1"/>
</dbReference>
<dbReference type="PANTHER" id="PTHR43720:SF2">
    <property type="entry name" value="2-AMINOMUCONIC SEMIALDEHYDE DEHYDROGENASE"/>
    <property type="match status" value="1"/>
</dbReference>
<evidence type="ECO:0000259" key="6">
    <source>
        <dbReference type="Pfam" id="PF00171"/>
    </source>
</evidence>
<evidence type="ECO:0000313" key="7">
    <source>
        <dbReference type="EMBL" id="KAJ1644082.1"/>
    </source>
</evidence>
<dbReference type="PANTHER" id="PTHR43720">
    <property type="entry name" value="2-AMINOMUCONIC SEMIALDEHYDE DEHYDROGENASE"/>
    <property type="match status" value="1"/>
</dbReference>
<evidence type="ECO:0000256" key="5">
    <source>
        <dbReference type="RuleBase" id="RU003345"/>
    </source>
</evidence>
<dbReference type="PROSITE" id="PS00070">
    <property type="entry name" value="ALDEHYDE_DEHYDR_CYS"/>
    <property type="match status" value="1"/>
</dbReference>
<keyword evidence="3" id="KW-0520">NAD</keyword>
<sequence>MANVDAPFTLPTDVKDITIKNFINGQWVTPLTNRSFATVCPATGQELTLIPDSGETDIDNAVKAAKTAFKTWSKTTVKHRVSILKRIAELIKEHLAVLAKYESLDQGKTLSLATRHEIPSCVHIFELFATMIAKGFAETKGSMPFGSSPMEITDIKPCTVDSVTQYVPAGVAAIITPWNVPLVMISQKLAPCLAAGSTCVIKPTELCSITTYLFTHILREAGVPDGVVNVVFGTGERAGEPLVKHKDVRVISFTGGTKTGSRIGMVAGALNKRVYMELGGKSPSLVFDDCDIHHAAATGIRSIFHNQGEICVAASRHYVQNPIYKRYLELFREKTIGRLKVGDPRDSNTYYGALVSQNHLEKVTGYIRMAQEEGATVEFLVDPNDPDIVSVSSDGRLTIRGLEGGFFVAPTLITDIKQSSPVVQEEIFGPVVCVLPFDSEDEAVELANDTKYGLSASVWSLDQRRLDRVMRQINAGTVWSNTWFALNLELPFGGFGCSGNSREFGPWSLEIFSEIKTLSHNRYR</sequence>
<gene>
    <name evidence="7" type="ORF">LPJ64_004203</name>
</gene>
<keyword evidence="2 5" id="KW-0560">Oxidoreductase</keyword>
<feature type="domain" description="Aldehyde dehydrogenase" evidence="6">
    <location>
        <begin position="27"/>
        <end position="517"/>
    </location>
</feature>
<evidence type="ECO:0000256" key="3">
    <source>
        <dbReference type="ARBA" id="ARBA00023027"/>
    </source>
</evidence>
<dbReference type="Gene3D" id="3.40.309.10">
    <property type="entry name" value="Aldehyde Dehydrogenase, Chain A, domain 2"/>
    <property type="match status" value="1"/>
</dbReference>
<dbReference type="InterPro" id="IPR029510">
    <property type="entry name" value="Ald_DH_CS_GLU"/>
</dbReference>
<dbReference type="AlphaFoldDB" id="A0A9W7XIC4"/>
<name>A0A9W7XIC4_9FUNG</name>
<protein>
    <recommendedName>
        <fullName evidence="6">Aldehyde dehydrogenase domain-containing protein</fullName>
    </recommendedName>
</protein>
<dbReference type="CDD" id="cd07093">
    <property type="entry name" value="ALDH_F8_HMSADH"/>
    <property type="match status" value="1"/>
</dbReference>
<dbReference type="PROSITE" id="PS00687">
    <property type="entry name" value="ALDEHYDE_DEHYDR_GLU"/>
    <property type="match status" value="1"/>
</dbReference>
<dbReference type="EMBL" id="JANBOH010000194">
    <property type="protein sequence ID" value="KAJ1644082.1"/>
    <property type="molecule type" value="Genomic_DNA"/>
</dbReference>
<accession>A0A9W7XIC4</accession>
<dbReference type="GO" id="GO:0016620">
    <property type="term" value="F:oxidoreductase activity, acting on the aldehyde or oxo group of donors, NAD or NADP as acceptor"/>
    <property type="evidence" value="ECO:0007669"/>
    <property type="project" value="InterPro"/>
</dbReference>
<dbReference type="Pfam" id="PF00171">
    <property type="entry name" value="Aldedh"/>
    <property type="match status" value="1"/>
</dbReference>
<organism evidence="7 8">
    <name type="scientific">Coemansia asiatica</name>
    <dbReference type="NCBI Taxonomy" id="1052880"/>
    <lineage>
        <taxon>Eukaryota</taxon>
        <taxon>Fungi</taxon>
        <taxon>Fungi incertae sedis</taxon>
        <taxon>Zoopagomycota</taxon>
        <taxon>Kickxellomycotina</taxon>
        <taxon>Kickxellomycetes</taxon>
        <taxon>Kickxellales</taxon>
        <taxon>Kickxellaceae</taxon>
        <taxon>Coemansia</taxon>
    </lineage>
</organism>
<dbReference type="InterPro" id="IPR016160">
    <property type="entry name" value="Ald_DH_CS_CYS"/>
</dbReference>
<evidence type="ECO:0000256" key="4">
    <source>
        <dbReference type="PROSITE-ProRule" id="PRU10007"/>
    </source>
</evidence>
<evidence type="ECO:0000256" key="1">
    <source>
        <dbReference type="ARBA" id="ARBA00009986"/>
    </source>
</evidence>
<dbReference type="InterPro" id="IPR016161">
    <property type="entry name" value="Ald_DH/histidinol_DH"/>
</dbReference>
<dbReference type="InterPro" id="IPR016163">
    <property type="entry name" value="Ald_DH_C"/>
</dbReference>
<keyword evidence="8" id="KW-1185">Reference proteome</keyword>
<dbReference type="SUPFAM" id="SSF53720">
    <property type="entry name" value="ALDH-like"/>
    <property type="match status" value="1"/>
</dbReference>
<dbReference type="InterPro" id="IPR016162">
    <property type="entry name" value="Ald_DH_N"/>
</dbReference>
<evidence type="ECO:0000313" key="8">
    <source>
        <dbReference type="Proteomes" id="UP001145021"/>
    </source>
</evidence>
<dbReference type="InterPro" id="IPR015590">
    <property type="entry name" value="Aldehyde_DH_dom"/>
</dbReference>
<dbReference type="Gene3D" id="3.40.605.10">
    <property type="entry name" value="Aldehyde Dehydrogenase, Chain A, domain 1"/>
    <property type="match status" value="1"/>
</dbReference>
<comment type="similarity">
    <text evidence="1 5">Belongs to the aldehyde dehydrogenase family.</text>
</comment>
<feature type="active site" evidence="4">
    <location>
        <position position="277"/>
    </location>
</feature>
<reference evidence="7" key="1">
    <citation type="submission" date="2022-07" db="EMBL/GenBank/DDBJ databases">
        <title>Phylogenomic reconstructions and comparative analyses of Kickxellomycotina fungi.</title>
        <authorList>
            <person name="Reynolds N.K."/>
            <person name="Stajich J.E."/>
            <person name="Barry K."/>
            <person name="Grigoriev I.V."/>
            <person name="Crous P."/>
            <person name="Smith M.E."/>
        </authorList>
    </citation>
    <scope>NUCLEOTIDE SEQUENCE</scope>
    <source>
        <strain evidence="7">NBRC 105413</strain>
    </source>
</reference>
<comment type="caution">
    <text evidence="7">The sequence shown here is derived from an EMBL/GenBank/DDBJ whole genome shotgun (WGS) entry which is preliminary data.</text>
</comment>
<dbReference type="Proteomes" id="UP001145021">
    <property type="component" value="Unassembled WGS sequence"/>
</dbReference>
<proteinExistence type="inferred from homology"/>
<dbReference type="FunFam" id="3.40.605.10:FF:000007">
    <property type="entry name" value="NAD/NADP-dependent betaine aldehyde dehydrogenase"/>
    <property type="match status" value="1"/>
</dbReference>
<evidence type="ECO:0000256" key="2">
    <source>
        <dbReference type="ARBA" id="ARBA00023002"/>
    </source>
</evidence>